<keyword evidence="4" id="KW-0413">Isomerase</keyword>
<dbReference type="SUPFAM" id="SSF55120">
    <property type="entry name" value="Pseudouridine synthase"/>
    <property type="match status" value="1"/>
</dbReference>
<dbReference type="InterPro" id="IPR020103">
    <property type="entry name" value="PsdUridine_synth_cat_dom_sf"/>
</dbReference>
<dbReference type="PANTHER" id="PTHR13326">
    <property type="entry name" value="TRNA PSEUDOURIDINE SYNTHASE D"/>
    <property type="match status" value="1"/>
</dbReference>
<accession>W5M0C4</accession>
<name>W5M0C4_LEPOC</name>
<evidence type="ECO:0000256" key="7">
    <source>
        <dbReference type="ARBA" id="ARBA00079696"/>
    </source>
</evidence>
<keyword evidence="10" id="KW-1185">Reference proteome</keyword>
<dbReference type="GO" id="GO:0009982">
    <property type="term" value="F:pseudouridine synthase activity"/>
    <property type="evidence" value="ECO:0000318"/>
    <property type="project" value="GO_Central"/>
</dbReference>
<evidence type="ECO:0000313" key="9">
    <source>
        <dbReference type="Ensembl" id="ENSLOCP00000001831.1"/>
    </source>
</evidence>
<reference evidence="9" key="2">
    <citation type="submission" date="2025-08" db="UniProtKB">
        <authorList>
            <consortium name="Ensembl"/>
        </authorList>
    </citation>
    <scope>IDENTIFICATION</scope>
</reference>
<reference evidence="10" key="1">
    <citation type="submission" date="2011-12" db="EMBL/GenBank/DDBJ databases">
        <title>The Draft Genome of Lepisosteus oculatus.</title>
        <authorList>
            <consortium name="The Broad Institute Genome Assembly &amp; Analysis Group"/>
            <consortium name="Computational R&amp;D Group"/>
            <consortium name="and Sequencing Platform"/>
            <person name="Di Palma F."/>
            <person name="Alfoldi J."/>
            <person name="Johnson J."/>
            <person name="Berlin A."/>
            <person name="Gnerre S."/>
            <person name="Jaffe D."/>
            <person name="MacCallum I."/>
            <person name="Young S."/>
            <person name="Walker B.J."/>
            <person name="Lander E.S."/>
            <person name="Lindblad-Toh K."/>
        </authorList>
    </citation>
    <scope>NUCLEOTIDE SEQUENCE [LARGE SCALE GENOMIC DNA]</scope>
</reference>
<reference evidence="9" key="3">
    <citation type="submission" date="2025-09" db="UniProtKB">
        <authorList>
            <consortium name="Ensembl"/>
        </authorList>
    </citation>
    <scope>IDENTIFICATION</scope>
</reference>
<dbReference type="OrthoDB" id="447290at2759"/>
<dbReference type="InterPro" id="IPR056961">
    <property type="entry name" value="R3H_PUS7L"/>
</dbReference>
<dbReference type="CTD" id="83448"/>
<dbReference type="eggNOG" id="KOG2339">
    <property type="taxonomic scope" value="Eukaryota"/>
</dbReference>
<dbReference type="AlphaFoldDB" id="W5M0C4"/>
<proteinExistence type="inferred from homology"/>
<evidence type="ECO:0000256" key="1">
    <source>
        <dbReference type="ARBA" id="ARBA00001166"/>
    </source>
</evidence>
<dbReference type="STRING" id="7918.ENSLOCP00000001831"/>
<dbReference type="KEGG" id="loc:102692926"/>
<evidence type="ECO:0000256" key="4">
    <source>
        <dbReference type="ARBA" id="ARBA00023235"/>
    </source>
</evidence>
<dbReference type="Proteomes" id="UP000018468">
    <property type="component" value="Unassembled WGS sequence"/>
</dbReference>
<comment type="function">
    <text evidence="5">Pseudouridine synthase that catalyzes pseudouridylation of mRNAs.</text>
</comment>
<dbReference type="InterPro" id="IPR011760">
    <property type="entry name" value="PsdUridine_synth_TruD_insert"/>
</dbReference>
<dbReference type="Bgee" id="ENSLOCG00000001587">
    <property type="expression patterns" value="Expressed in pharyngeal gill and 13 other cell types or tissues"/>
</dbReference>
<evidence type="ECO:0000256" key="2">
    <source>
        <dbReference type="ARBA" id="ARBA00007953"/>
    </source>
</evidence>
<dbReference type="GO" id="GO:0003723">
    <property type="term" value="F:RNA binding"/>
    <property type="evidence" value="ECO:0007669"/>
    <property type="project" value="InterPro"/>
</dbReference>
<evidence type="ECO:0000259" key="8">
    <source>
        <dbReference type="PROSITE" id="PS50984"/>
    </source>
</evidence>
<dbReference type="NCBIfam" id="TIGR00094">
    <property type="entry name" value="tRNA_TruD_broad"/>
    <property type="match status" value="1"/>
</dbReference>
<dbReference type="PIRSF" id="PIRSF037016">
    <property type="entry name" value="Pseudouridin_synth_euk_prd"/>
    <property type="match status" value="1"/>
</dbReference>
<dbReference type="InterPro" id="IPR056963">
    <property type="entry name" value="PUS7L_N"/>
</dbReference>
<keyword evidence="3" id="KW-0507">mRNA processing</keyword>
<dbReference type="InterPro" id="IPR042214">
    <property type="entry name" value="TruD_catalytic"/>
</dbReference>
<evidence type="ECO:0000256" key="6">
    <source>
        <dbReference type="ARBA" id="ARBA00067866"/>
    </source>
</evidence>
<dbReference type="InParanoid" id="W5M0C4"/>
<dbReference type="OMA" id="FPNNKVH"/>
<dbReference type="GeneTree" id="ENSGT00530000063554"/>
<comment type="similarity">
    <text evidence="2">Belongs to the pseudouridine synthase TruD family.</text>
</comment>
<dbReference type="InterPro" id="IPR001656">
    <property type="entry name" value="PsdUridine_synth_TruD"/>
</dbReference>
<dbReference type="Pfam" id="PF01142">
    <property type="entry name" value="TruD"/>
    <property type="match status" value="1"/>
</dbReference>
<dbReference type="PROSITE" id="PS50984">
    <property type="entry name" value="TRUD"/>
    <property type="match status" value="1"/>
</dbReference>
<sequence>MEEGSEEETCTPSLCYINGHTGFRGSIKNSARDFVVIEVNVNGQLVHSLENMCQISKCSEDYVNETIKNRKVARSLEDEHYAEKEIVMPPYNNDIQTFQTVDIAGACEESLDLDFVLDTSVNEELTQYAMTIRLCPGSSVDEKVRSTELSLGTYPDKNQRASVHRAVRHKFPFLMTLTNNCEILVKEDPHYNMLAQLVSEEESEDFFRFLDDKVQRSTFTFKPDNDKEHRKAVHHFVNKHFGKLVETKSFAAVDSGGPPNTAITVRFREKKMLPKKRKATDYQEDDTIYTAFTLQKENLETLEAISYMASAFGVLPSDFTYAGIKDKRAITYQSMVVKKVSLQRLREMCPEFQNKGIYLHHTHPVSQPLRLGGLQGNHFDIIVRDLRKHSDDDDTTDLQQLVQEALENVKSKGFVNYYGPQRFGTGQTIQADQIGLALLKEDMVLAVKLFFTPEENSDPQNKAKRHFLQTEDAKESLALMPEFKVRERMMLRALNRYGVGHEGCIRGWLSLPHGMRVLYIHAYCSRVWNEAASFRLQQFGEEVVKGDLVWSTDMSKESTVLRHNQVHVVTAEEESGKIYKLSQVILPLPGNSVKYPDNEVGDWYQKRFAEDGLQSCRFRVTPLKLNIPGCYRPLLSYPRNLTHQFLEDCPGVISEQSLLPHSKSSSTSLALSFDLDSSCYATVCLREIMKCDP</sequence>
<dbReference type="GeneID" id="102692926"/>
<dbReference type="Gene3D" id="3.30.2350.20">
    <property type="entry name" value="TruD, catalytic domain"/>
    <property type="match status" value="2"/>
</dbReference>
<dbReference type="PANTHER" id="PTHR13326:SF21">
    <property type="entry name" value="PSEUDOURIDYLATE SYNTHASE PUS7L"/>
    <property type="match status" value="1"/>
</dbReference>
<organism evidence="9 10">
    <name type="scientific">Lepisosteus oculatus</name>
    <name type="common">Spotted gar</name>
    <dbReference type="NCBI Taxonomy" id="7918"/>
    <lineage>
        <taxon>Eukaryota</taxon>
        <taxon>Metazoa</taxon>
        <taxon>Chordata</taxon>
        <taxon>Craniata</taxon>
        <taxon>Vertebrata</taxon>
        <taxon>Euteleostomi</taxon>
        <taxon>Actinopterygii</taxon>
        <taxon>Neopterygii</taxon>
        <taxon>Holostei</taxon>
        <taxon>Semionotiformes</taxon>
        <taxon>Lepisosteidae</taxon>
        <taxon>Lepisosteus</taxon>
    </lineage>
</organism>
<dbReference type="Pfam" id="PF25094">
    <property type="entry name" value="R3H_PUS7L"/>
    <property type="match status" value="1"/>
</dbReference>
<dbReference type="GO" id="GO:0001522">
    <property type="term" value="P:pseudouridine synthesis"/>
    <property type="evidence" value="ECO:0000318"/>
    <property type="project" value="GO_Central"/>
</dbReference>
<evidence type="ECO:0000256" key="3">
    <source>
        <dbReference type="ARBA" id="ARBA00022664"/>
    </source>
</evidence>
<dbReference type="GO" id="GO:0005634">
    <property type="term" value="C:nucleus"/>
    <property type="evidence" value="ECO:0000318"/>
    <property type="project" value="GO_Central"/>
</dbReference>
<evidence type="ECO:0000256" key="5">
    <source>
        <dbReference type="ARBA" id="ARBA00057241"/>
    </source>
</evidence>
<dbReference type="Ensembl" id="ENSLOCT00000001836.1">
    <property type="protein sequence ID" value="ENSLOCP00000001831.1"/>
    <property type="gene ID" value="ENSLOCG00000001587.1"/>
</dbReference>
<dbReference type="Pfam" id="PF23943">
    <property type="entry name" value="PUS7L_N"/>
    <property type="match status" value="1"/>
</dbReference>
<dbReference type="CDD" id="cd02576">
    <property type="entry name" value="PseudoU_synth_ScPUS7"/>
    <property type="match status" value="1"/>
</dbReference>
<dbReference type="FunCoup" id="W5M0C4">
    <property type="interactions" value="279"/>
</dbReference>
<protein>
    <recommendedName>
        <fullName evidence="6">Pseudouridylate synthase PUS7L</fullName>
    </recommendedName>
    <alternativeName>
        <fullName evidence="7">Pseudouridylate synthase 7 homolog-like protein</fullName>
    </alternativeName>
</protein>
<dbReference type="GO" id="GO:0006397">
    <property type="term" value="P:mRNA processing"/>
    <property type="evidence" value="ECO:0007669"/>
    <property type="project" value="UniProtKB-KW"/>
</dbReference>
<dbReference type="FunFam" id="3.30.2350.20:FF:000005">
    <property type="entry name" value="pseudouridylate synthase 7 homolog-like protein"/>
    <property type="match status" value="1"/>
</dbReference>
<comment type="catalytic activity">
    <reaction evidence="1">
        <text>a uridine in mRNA = a pseudouridine in mRNA</text>
        <dbReference type="Rhea" id="RHEA:56644"/>
        <dbReference type="Rhea" id="RHEA-COMP:14658"/>
        <dbReference type="Rhea" id="RHEA-COMP:14659"/>
        <dbReference type="ChEBI" id="CHEBI:65314"/>
        <dbReference type="ChEBI" id="CHEBI:65315"/>
    </reaction>
</comment>
<evidence type="ECO:0000313" key="10">
    <source>
        <dbReference type="Proteomes" id="UP000018468"/>
    </source>
</evidence>
<feature type="domain" description="TRUD" evidence="8">
    <location>
        <begin position="413"/>
        <end position="637"/>
    </location>
</feature>